<evidence type="ECO:0008006" key="6">
    <source>
        <dbReference type="Google" id="ProtNLM"/>
    </source>
</evidence>
<organism evidence="4 5">
    <name type="scientific">Vanrija albida</name>
    <dbReference type="NCBI Taxonomy" id="181172"/>
    <lineage>
        <taxon>Eukaryota</taxon>
        <taxon>Fungi</taxon>
        <taxon>Dikarya</taxon>
        <taxon>Basidiomycota</taxon>
        <taxon>Agaricomycotina</taxon>
        <taxon>Tremellomycetes</taxon>
        <taxon>Trichosporonales</taxon>
        <taxon>Trichosporonaceae</taxon>
        <taxon>Vanrija</taxon>
    </lineage>
</organism>
<accession>A0ABR3PSD7</accession>
<keyword evidence="1" id="KW-0813">Transport</keyword>
<proteinExistence type="predicted"/>
<name>A0ABR3PSD7_9TREE</name>
<dbReference type="Gene3D" id="2.170.150.10">
    <property type="entry name" value="Metal Binding Protein, Guanine Nucleotide Exchange Factor, Chain A"/>
    <property type="match status" value="1"/>
</dbReference>
<evidence type="ECO:0000256" key="2">
    <source>
        <dbReference type="ARBA" id="ARBA00022658"/>
    </source>
</evidence>
<evidence type="ECO:0000256" key="1">
    <source>
        <dbReference type="ARBA" id="ARBA00022448"/>
    </source>
</evidence>
<dbReference type="Proteomes" id="UP001565368">
    <property type="component" value="Unassembled WGS sequence"/>
</dbReference>
<dbReference type="EMBL" id="JBBXJM010000007">
    <property type="protein sequence ID" value="KAL1405349.1"/>
    <property type="molecule type" value="Genomic_DNA"/>
</dbReference>
<dbReference type="RefSeq" id="XP_069205293.1">
    <property type="nucleotide sequence ID" value="XM_069357356.1"/>
</dbReference>
<dbReference type="SUPFAM" id="SSF51316">
    <property type="entry name" value="Mss4-like"/>
    <property type="match status" value="1"/>
</dbReference>
<evidence type="ECO:0000313" key="4">
    <source>
        <dbReference type="EMBL" id="KAL1405349.1"/>
    </source>
</evidence>
<keyword evidence="3" id="KW-0653">Protein transport</keyword>
<keyword evidence="2" id="KW-0344">Guanine-nucleotide releasing factor</keyword>
<sequence>MSAPQQPSQDAILAALAAQSTATRRAPPQTKGYAELAAGAPASLTTGLEAAGGADALVNSRKIYCPRGGCNAVVLQPGVGEWVEAEPGILPTHPGSPFPAESSTAAYWLVRGSPFAFDNVGFSRPDAAAALPDFAPGADAGKKVKWLICAECDLGPLGWSFEGGSDAWLAVDRLRYAAEPKA</sequence>
<dbReference type="InterPro" id="IPR011323">
    <property type="entry name" value="Mss4/transl-control_tumour"/>
</dbReference>
<evidence type="ECO:0000256" key="3">
    <source>
        <dbReference type="ARBA" id="ARBA00022927"/>
    </source>
</evidence>
<keyword evidence="5" id="KW-1185">Reference proteome</keyword>
<protein>
    <recommendedName>
        <fullName evidence="6">Mss4-like protein</fullName>
    </recommendedName>
</protein>
<evidence type="ECO:0000313" key="5">
    <source>
        <dbReference type="Proteomes" id="UP001565368"/>
    </source>
</evidence>
<dbReference type="InterPro" id="IPR011057">
    <property type="entry name" value="Mss4-like_sf"/>
</dbReference>
<dbReference type="GeneID" id="95990023"/>
<gene>
    <name evidence="4" type="ORF">Q8F55_008980</name>
</gene>
<dbReference type="InterPro" id="IPR007515">
    <property type="entry name" value="Mss4"/>
</dbReference>
<reference evidence="4 5" key="1">
    <citation type="submission" date="2023-08" db="EMBL/GenBank/DDBJ databases">
        <title>Annotated Genome Sequence of Vanrija albida AlHP1.</title>
        <authorList>
            <person name="Herzog R."/>
        </authorList>
    </citation>
    <scope>NUCLEOTIDE SEQUENCE [LARGE SCALE GENOMIC DNA]</scope>
    <source>
        <strain evidence="4 5">AlHP1</strain>
    </source>
</reference>
<dbReference type="PANTHER" id="PTHR13276:SF0">
    <property type="entry name" value="GUANINE NUCLEOTIDE EXCHANGE FACTOR MSS4"/>
    <property type="match status" value="1"/>
</dbReference>
<dbReference type="Pfam" id="PF04421">
    <property type="entry name" value="Mss4"/>
    <property type="match status" value="1"/>
</dbReference>
<comment type="caution">
    <text evidence="4">The sequence shown here is derived from an EMBL/GenBank/DDBJ whole genome shotgun (WGS) entry which is preliminary data.</text>
</comment>
<dbReference type="PANTHER" id="PTHR13276">
    <property type="entry name" value="GUANINE NUCLEOTIDE EXCHANGE FACTOR MSS4"/>
    <property type="match status" value="1"/>
</dbReference>
<dbReference type="PROSITE" id="PS51796">
    <property type="entry name" value="MSS4"/>
    <property type="match status" value="1"/>
</dbReference>